<reference evidence="2" key="1">
    <citation type="submission" date="2022-11" db="EMBL/GenBank/DDBJ databases">
        <title>Genome Resource of Sclerotinia nivalis Strain SnTB1, a Plant Pathogen Isolated from American Ginseng.</title>
        <authorList>
            <person name="Fan S."/>
        </authorList>
    </citation>
    <scope>NUCLEOTIDE SEQUENCE</scope>
    <source>
        <strain evidence="2">SnTB1</strain>
    </source>
</reference>
<gene>
    <name evidence="2" type="ORF">OCU04_009945</name>
</gene>
<evidence type="ECO:0000313" key="3">
    <source>
        <dbReference type="Proteomes" id="UP001152300"/>
    </source>
</evidence>
<protein>
    <submittedName>
        <fullName evidence="2">Uncharacterized protein</fullName>
    </submittedName>
</protein>
<keyword evidence="3" id="KW-1185">Reference proteome</keyword>
<dbReference type="EMBL" id="JAPEIS010000012">
    <property type="protein sequence ID" value="KAJ8060863.1"/>
    <property type="molecule type" value="Genomic_DNA"/>
</dbReference>
<feature type="region of interest" description="Disordered" evidence="1">
    <location>
        <begin position="1"/>
        <end position="46"/>
    </location>
</feature>
<dbReference type="AlphaFoldDB" id="A0A9X0AES4"/>
<feature type="compositionally biased region" description="Polar residues" evidence="1">
    <location>
        <begin position="143"/>
        <end position="154"/>
    </location>
</feature>
<dbReference type="Proteomes" id="UP001152300">
    <property type="component" value="Unassembled WGS sequence"/>
</dbReference>
<organism evidence="2 3">
    <name type="scientific">Sclerotinia nivalis</name>
    <dbReference type="NCBI Taxonomy" id="352851"/>
    <lineage>
        <taxon>Eukaryota</taxon>
        <taxon>Fungi</taxon>
        <taxon>Dikarya</taxon>
        <taxon>Ascomycota</taxon>
        <taxon>Pezizomycotina</taxon>
        <taxon>Leotiomycetes</taxon>
        <taxon>Helotiales</taxon>
        <taxon>Sclerotiniaceae</taxon>
        <taxon>Sclerotinia</taxon>
    </lineage>
</organism>
<feature type="region of interest" description="Disordered" evidence="1">
    <location>
        <begin position="134"/>
        <end position="165"/>
    </location>
</feature>
<feature type="compositionally biased region" description="Polar residues" evidence="1">
    <location>
        <begin position="1"/>
        <end position="34"/>
    </location>
</feature>
<comment type="caution">
    <text evidence="2">The sequence shown here is derived from an EMBL/GenBank/DDBJ whole genome shotgun (WGS) entry which is preliminary data.</text>
</comment>
<evidence type="ECO:0000313" key="2">
    <source>
        <dbReference type="EMBL" id="KAJ8060863.1"/>
    </source>
</evidence>
<name>A0A9X0AES4_9HELO</name>
<evidence type="ECO:0000256" key="1">
    <source>
        <dbReference type="SAM" id="MobiDB-lite"/>
    </source>
</evidence>
<sequence length="165" mass="19033">MPSSTPKSDASGEISINKSKGQNDTTAVKKSPQNLIRPGPRPPTLEDIIAQPTCFEKPRRDHTTYTREQKIKVIDFYYSTTVWRRDQYTRLYSYQRPRLDDVYMHFKPEKGRGIPRSTIHKWIGESKARSIIGSKRNTRSNKRQLLNPKTSNHIMNGAEGNGKEE</sequence>
<proteinExistence type="predicted"/>
<accession>A0A9X0AES4</accession>